<dbReference type="PANTHER" id="PTHR24388:SF54">
    <property type="entry name" value="PROTEIN ESCARGOT"/>
    <property type="match status" value="1"/>
</dbReference>
<evidence type="ECO:0000256" key="5">
    <source>
        <dbReference type="ARBA" id="ARBA00022833"/>
    </source>
</evidence>
<dbReference type="SMART" id="SM00355">
    <property type="entry name" value="ZnF_C2H2"/>
    <property type="match status" value="2"/>
</dbReference>
<dbReference type="InterPro" id="IPR050527">
    <property type="entry name" value="Snail/Krueppel_Znf"/>
</dbReference>
<dbReference type="GO" id="GO:0000981">
    <property type="term" value="F:DNA-binding transcription factor activity, RNA polymerase II-specific"/>
    <property type="evidence" value="ECO:0007669"/>
    <property type="project" value="TreeGrafter"/>
</dbReference>
<evidence type="ECO:0000256" key="8">
    <source>
        <dbReference type="SAM" id="MobiDB-lite"/>
    </source>
</evidence>
<accession>A0A507DT14</accession>
<feature type="domain" description="C2H2-type" evidence="9">
    <location>
        <begin position="756"/>
        <end position="785"/>
    </location>
</feature>
<dbReference type="InterPro" id="IPR036236">
    <property type="entry name" value="Znf_C2H2_sf"/>
</dbReference>
<protein>
    <recommendedName>
        <fullName evidence="9">C2H2-type domain-containing protein</fullName>
    </recommendedName>
</protein>
<dbReference type="PROSITE" id="PS50157">
    <property type="entry name" value="ZINC_FINGER_C2H2_2"/>
    <property type="match status" value="2"/>
</dbReference>
<feature type="compositionally biased region" description="Low complexity" evidence="8">
    <location>
        <begin position="75"/>
        <end position="89"/>
    </location>
</feature>
<keyword evidence="6" id="KW-0539">Nucleus</keyword>
<proteinExistence type="predicted"/>
<evidence type="ECO:0000256" key="4">
    <source>
        <dbReference type="ARBA" id="ARBA00022771"/>
    </source>
</evidence>
<feature type="region of interest" description="Disordered" evidence="8">
    <location>
        <begin position="717"/>
        <end position="742"/>
    </location>
</feature>
<dbReference type="GO" id="GO:0008270">
    <property type="term" value="F:zinc ion binding"/>
    <property type="evidence" value="ECO:0007669"/>
    <property type="project" value="UniProtKB-KW"/>
</dbReference>
<evidence type="ECO:0000256" key="6">
    <source>
        <dbReference type="ARBA" id="ARBA00023242"/>
    </source>
</evidence>
<evidence type="ECO:0000256" key="7">
    <source>
        <dbReference type="PROSITE-ProRule" id="PRU00042"/>
    </source>
</evidence>
<keyword evidence="11" id="KW-1185">Reference proteome</keyword>
<gene>
    <name evidence="10" type="ORF">PhCBS80983_g06084</name>
</gene>
<comment type="caution">
    <text evidence="10">The sequence shown here is derived from an EMBL/GenBank/DDBJ whole genome shotgun (WGS) entry which is preliminary data.</text>
</comment>
<dbReference type="EMBL" id="QEAQ01000177">
    <property type="protein sequence ID" value="TPX54010.1"/>
    <property type="molecule type" value="Genomic_DNA"/>
</dbReference>
<dbReference type="PANTHER" id="PTHR24388">
    <property type="entry name" value="ZINC FINGER PROTEIN"/>
    <property type="match status" value="1"/>
</dbReference>
<sequence length="863" mass="93327">MTVNFFSRFGSSIATVAPASSAPESAGRSLKSLPHKKTKTPSPPPQQPQPCHLHQQLHPSPYPHWQPLPSSQAMRRSSVSQHHVSSTPLPAAPPPYPVDYYLMKPLPPLPSPPASPSDLERAQREIGKSKLLLQDSGVLHAQPQHDRPLDEGYYSWDTNVSPIEEALECRIKENYLANLSEVSSSAGMPSAMAIDDTKLEMSNRHAGRGPSTSTAGQFVEMPSLPMDDNLSQQFQWNQLWQLSTDASGADLTYPMPNPCPDSPTDGIIIDATSYSRKASTDNTSLNSEGAAAVAMFTNHHGFYSHEDAVESSHTLAPQQSVVMAAPQPMDHTSAVHSLMELDNRRPSLQIDYPSSMNVGLDSMDFCTSMFLTGQEDASPMLLDGNWFGSESITQNDAYRTNIIPADVYEAISPYPAYITSPASVAGSDVAVTGVDGQSKIEPDHQLSLFSPVESYSYSLQHQQQQLTESQADFDELNAAVPIHLVSLADIETSNTGTISTHNFSQLGSYQEAEPLAQGSCSAPGASLHILESPARMETATPSASLCPSAHAPSATVQSLSVTKPKTAIRSLRRETRQLKIDSTLFSSSVSMPSLPAAPMAPLKADLDPLPFSSFNPAKAGSMFGEFMFTPLPTLATPVSASSGPKKKTSNSSLATVSSFASSFGDLSTHSESTAGEMDSADAGHIDTDEWRDGTACCSDTKTVYLFVNENKTLEETAGGRLKTRDAADATASPNPELDTDGDPEMDAGAFTTDEANQCFKCVCGKLFKKLYNLKNHYKMHSTDKPYICSVCQRGFMRKHDLKRHATTHLQNFRPFECEDCHTLYSMHCIATFGHDAAGLSKTDRPQPRRPTTPTPTSAAVAMI</sequence>
<evidence type="ECO:0000256" key="2">
    <source>
        <dbReference type="ARBA" id="ARBA00022723"/>
    </source>
</evidence>
<evidence type="ECO:0000256" key="3">
    <source>
        <dbReference type="ARBA" id="ARBA00022737"/>
    </source>
</evidence>
<keyword evidence="3" id="KW-0677">Repeat</keyword>
<dbReference type="PROSITE" id="PS00028">
    <property type="entry name" value="ZINC_FINGER_C2H2_1"/>
    <property type="match status" value="2"/>
</dbReference>
<dbReference type="AlphaFoldDB" id="A0A507DT14"/>
<comment type="subcellular location">
    <subcellularLocation>
        <location evidence="1">Nucleus</location>
    </subcellularLocation>
</comment>
<dbReference type="STRING" id="109895.A0A507DT14"/>
<dbReference type="Proteomes" id="UP000318582">
    <property type="component" value="Unassembled WGS sequence"/>
</dbReference>
<dbReference type="Gene3D" id="3.30.160.60">
    <property type="entry name" value="Classic Zinc Finger"/>
    <property type="match status" value="2"/>
</dbReference>
<name>A0A507DT14_9FUNG</name>
<feature type="region of interest" description="Disordered" evidence="8">
    <location>
        <begin position="839"/>
        <end position="863"/>
    </location>
</feature>
<dbReference type="FunFam" id="3.30.160.60:FF:000446">
    <property type="entry name" value="Zinc finger protein"/>
    <property type="match status" value="1"/>
</dbReference>
<organism evidence="10 11">
    <name type="scientific">Powellomyces hirtus</name>
    <dbReference type="NCBI Taxonomy" id="109895"/>
    <lineage>
        <taxon>Eukaryota</taxon>
        <taxon>Fungi</taxon>
        <taxon>Fungi incertae sedis</taxon>
        <taxon>Chytridiomycota</taxon>
        <taxon>Chytridiomycota incertae sedis</taxon>
        <taxon>Chytridiomycetes</taxon>
        <taxon>Spizellomycetales</taxon>
        <taxon>Powellomycetaceae</taxon>
        <taxon>Powellomyces</taxon>
    </lineage>
</organism>
<dbReference type="SUPFAM" id="SSF57667">
    <property type="entry name" value="beta-beta-alpha zinc fingers"/>
    <property type="match status" value="1"/>
</dbReference>
<keyword evidence="4 7" id="KW-0863">Zinc-finger</keyword>
<keyword evidence="5" id="KW-0862">Zinc</keyword>
<feature type="compositionally biased region" description="Low complexity" evidence="8">
    <location>
        <begin position="49"/>
        <end position="59"/>
    </location>
</feature>
<feature type="domain" description="C2H2-type" evidence="9">
    <location>
        <begin position="786"/>
        <end position="808"/>
    </location>
</feature>
<evidence type="ECO:0000259" key="9">
    <source>
        <dbReference type="PROSITE" id="PS50157"/>
    </source>
</evidence>
<feature type="region of interest" description="Disordered" evidence="8">
    <location>
        <begin position="16"/>
        <end position="91"/>
    </location>
</feature>
<evidence type="ECO:0000256" key="1">
    <source>
        <dbReference type="ARBA" id="ARBA00004123"/>
    </source>
</evidence>
<dbReference type="GO" id="GO:0000978">
    <property type="term" value="F:RNA polymerase II cis-regulatory region sequence-specific DNA binding"/>
    <property type="evidence" value="ECO:0007669"/>
    <property type="project" value="TreeGrafter"/>
</dbReference>
<keyword evidence="2" id="KW-0479">Metal-binding</keyword>
<dbReference type="InterPro" id="IPR013087">
    <property type="entry name" value="Znf_C2H2_type"/>
</dbReference>
<evidence type="ECO:0000313" key="10">
    <source>
        <dbReference type="EMBL" id="TPX54010.1"/>
    </source>
</evidence>
<evidence type="ECO:0000313" key="11">
    <source>
        <dbReference type="Proteomes" id="UP000318582"/>
    </source>
</evidence>
<reference evidence="10 11" key="1">
    <citation type="journal article" date="2019" name="Sci. Rep.">
        <title>Comparative genomics of chytrid fungi reveal insights into the obligate biotrophic and pathogenic lifestyle of Synchytrium endobioticum.</title>
        <authorList>
            <person name="van de Vossenberg B.T.L.H."/>
            <person name="Warris S."/>
            <person name="Nguyen H.D.T."/>
            <person name="van Gent-Pelzer M.P.E."/>
            <person name="Joly D.L."/>
            <person name="van de Geest H.C."/>
            <person name="Bonants P.J.M."/>
            <person name="Smith D.S."/>
            <person name="Levesque C.A."/>
            <person name="van der Lee T.A.J."/>
        </authorList>
    </citation>
    <scope>NUCLEOTIDE SEQUENCE [LARGE SCALE GENOMIC DNA]</scope>
    <source>
        <strain evidence="10 11">CBS 809.83</strain>
    </source>
</reference>